<keyword evidence="2" id="KW-1185">Reference proteome</keyword>
<evidence type="ECO:0000313" key="2">
    <source>
        <dbReference type="Proteomes" id="UP001596091"/>
    </source>
</evidence>
<sequence>MTDRAVHESFEHSWTAEILPGRPLILPRRQYVYPNAAEEVERGALEVMVRPRADSGHEPFLATFALGFRDPLAPTGVWAMPNPEWLCAVSGGYAYCVHVMEPERFVFLRYRPVLQVLTYAPENGAAPEGLILFVGHYSVLAWGRDGEAWESDRLSWEGVTELKIEAESTDAGTRNVLRGMGWDLIQDREIPFTVDLATGQRV</sequence>
<evidence type="ECO:0000313" key="1">
    <source>
        <dbReference type="EMBL" id="MFC5861238.1"/>
    </source>
</evidence>
<dbReference type="EMBL" id="JBHSPH010000001">
    <property type="protein sequence ID" value="MFC5861238.1"/>
    <property type="molecule type" value="Genomic_DNA"/>
</dbReference>
<comment type="caution">
    <text evidence="1">The sequence shown here is derived from an EMBL/GenBank/DDBJ whole genome shotgun (WGS) entry which is preliminary data.</text>
</comment>
<gene>
    <name evidence="1" type="ORF">ACFPT7_02915</name>
</gene>
<organism evidence="1 2">
    <name type="scientific">Acidicapsa dinghuensis</name>
    <dbReference type="NCBI Taxonomy" id="2218256"/>
    <lineage>
        <taxon>Bacteria</taxon>
        <taxon>Pseudomonadati</taxon>
        <taxon>Acidobacteriota</taxon>
        <taxon>Terriglobia</taxon>
        <taxon>Terriglobales</taxon>
        <taxon>Acidobacteriaceae</taxon>
        <taxon>Acidicapsa</taxon>
    </lineage>
</organism>
<dbReference type="Proteomes" id="UP001596091">
    <property type="component" value="Unassembled WGS sequence"/>
</dbReference>
<reference evidence="2" key="1">
    <citation type="journal article" date="2019" name="Int. J. Syst. Evol. Microbiol.">
        <title>The Global Catalogue of Microorganisms (GCM) 10K type strain sequencing project: providing services to taxonomists for standard genome sequencing and annotation.</title>
        <authorList>
            <consortium name="The Broad Institute Genomics Platform"/>
            <consortium name="The Broad Institute Genome Sequencing Center for Infectious Disease"/>
            <person name="Wu L."/>
            <person name="Ma J."/>
        </authorList>
    </citation>
    <scope>NUCLEOTIDE SEQUENCE [LARGE SCALE GENOMIC DNA]</scope>
    <source>
        <strain evidence="2">JCM 4087</strain>
    </source>
</reference>
<protein>
    <submittedName>
        <fullName evidence="1">Uncharacterized protein</fullName>
    </submittedName>
</protein>
<name>A0ABW1EE34_9BACT</name>
<dbReference type="RefSeq" id="WP_263334122.1">
    <property type="nucleotide sequence ID" value="NZ_JAGSYH010000002.1"/>
</dbReference>
<proteinExistence type="predicted"/>
<accession>A0ABW1EE34</accession>